<protein>
    <submittedName>
        <fullName evidence="1">Uncharacterized protein</fullName>
    </submittedName>
</protein>
<dbReference type="Proteomes" id="UP001345963">
    <property type="component" value="Unassembled WGS sequence"/>
</dbReference>
<organism evidence="1 2">
    <name type="scientific">Ataeniobius toweri</name>
    <dbReference type="NCBI Taxonomy" id="208326"/>
    <lineage>
        <taxon>Eukaryota</taxon>
        <taxon>Metazoa</taxon>
        <taxon>Chordata</taxon>
        <taxon>Craniata</taxon>
        <taxon>Vertebrata</taxon>
        <taxon>Euteleostomi</taxon>
        <taxon>Actinopterygii</taxon>
        <taxon>Neopterygii</taxon>
        <taxon>Teleostei</taxon>
        <taxon>Neoteleostei</taxon>
        <taxon>Acanthomorphata</taxon>
        <taxon>Ovalentaria</taxon>
        <taxon>Atherinomorphae</taxon>
        <taxon>Cyprinodontiformes</taxon>
        <taxon>Goodeidae</taxon>
        <taxon>Ataeniobius</taxon>
    </lineage>
</organism>
<comment type="caution">
    <text evidence="1">The sequence shown here is derived from an EMBL/GenBank/DDBJ whole genome shotgun (WGS) entry which is preliminary data.</text>
</comment>
<name>A0ABU7C397_9TELE</name>
<proteinExistence type="predicted"/>
<accession>A0ABU7C397</accession>
<evidence type="ECO:0000313" key="1">
    <source>
        <dbReference type="EMBL" id="MED6256350.1"/>
    </source>
</evidence>
<reference evidence="1 2" key="1">
    <citation type="submission" date="2021-07" db="EMBL/GenBank/DDBJ databases">
        <authorList>
            <person name="Palmer J.M."/>
        </authorList>
    </citation>
    <scope>NUCLEOTIDE SEQUENCE [LARGE SCALE GENOMIC DNA]</scope>
    <source>
        <strain evidence="1 2">AT_MEX2019</strain>
        <tissue evidence="1">Muscle</tissue>
    </source>
</reference>
<keyword evidence="2" id="KW-1185">Reference proteome</keyword>
<gene>
    <name evidence="1" type="ORF">ATANTOWER_024301</name>
</gene>
<evidence type="ECO:0000313" key="2">
    <source>
        <dbReference type="Proteomes" id="UP001345963"/>
    </source>
</evidence>
<sequence>VASPSGENHSRMSFGPTCLTPAGEFSAWLTLVPTPTNLSSLSRFGHALTWTGSTRCLEVTGGSHRSTWIKSFQQKEQTESFW</sequence>
<dbReference type="EMBL" id="JAHUTI010074334">
    <property type="protein sequence ID" value="MED6256350.1"/>
    <property type="molecule type" value="Genomic_DNA"/>
</dbReference>
<feature type="non-terminal residue" evidence="1">
    <location>
        <position position="1"/>
    </location>
</feature>